<dbReference type="EMBL" id="JAFHKR010000038">
    <property type="protein sequence ID" value="MBN3554026.1"/>
    <property type="molecule type" value="Genomic_DNA"/>
</dbReference>
<accession>A0ABS2ZMZ0</accession>
<evidence type="ECO:0000256" key="1">
    <source>
        <dbReference type="ARBA" id="ARBA00022598"/>
    </source>
</evidence>
<keyword evidence="1" id="KW-0436">Ligase</keyword>
<dbReference type="InterPro" id="IPR052032">
    <property type="entry name" value="ATP-dep_AA_Ligase"/>
</dbReference>
<protein>
    <submittedName>
        <fullName evidence="6">ATP-grasp domain-containing protein</fullName>
    </submittedName>
</protein>
<sequence>MKSILVTNTGDKIHSKALAARKDIHVTFITETRFKDMYDSTSDVIWVDNLNDPANSTKSVLDQRNCNHYDAVISLSERAAPTAAYLRDYLGLQGASFYTITNCTNKFAMKQRFLNNGIAVSNYSLANNFNDVLFSAKEIGYPIIIKPVIGAGVDATMVFQNENDIYSNNAKEYFNRLNSPITTSEKEFPVIVEKFQNVINEYHCDGYVINGEVVFAQVSQYLSPVIDYASNGIYGSFSLHSSEPVSNEIVAMHKKAVKAVGIENGVTHFEVLHTPNGYIAGEIACRPGGGGIRKMLQFLHGFDSWDAHLAVSMAESYNWKNTNRTSEKQILELMLPTKRGKVTTISNAEDFNSIPGLLEVDMKIEPGNVVDGLLDSSAISGNLFIEYEDQSEIEGILTEVEKCFVLEVEPLNIHMKN</sequence>
<keyword evidence="2 4" id="KW-0547">Nucleotide-binding</keyword>
<name>A0ABS2ZMZ0_9BACL</name>
<dbReference type="InterPro" id="IPR011761">
    <property type="entry name" value="ATP-grasp"/>
</dbReference>
<dbReference type="SUPFAM" id="SSF56059">
    <property type="entry name" value="Glutathione synthetase ATP-binding domain-like"/>
    <property type="match status" value="1"/>
</dbReference>
<dbReference type="Gene3D" id="3.40.50.20">
    <property type="match status" value="1"/>
</dbReference>
<evidence type="ECO:0000256" key="3">
    <source>
        <dbReference type="ARBA" id="ARBA00022840"/>
    </source>
</evidence>
<keyword evidence="7" id="KW-1185">Reference proteome</keyword>
<dbReference type="PANTHER" id="PTHR43585:SF2">
    <property type="entry name" value="ATP-GRASP ENZYME FSQD"/>
    <property type="match status" value="1"/>
</dbReference>
<proteinExistence type="predicted"/>
<dbReference type="Gene3D" id="3.30.470.20">
    <property type="entry name" value="ATP-grasp fold, B domain"/>
    <property type="match status" value="1"/>
</dbReference>
<evidence type="ECO:0000256" key="4">
    <source>
        <dbReference type="PROSITE-ProRule" id="PRU00409"/>
    </source>
</evidence>
<organism evidence="6 7">
    <name type="scientific">Fictibacillus nanhaiensis</name>
    <dbReference type="NCBI Taxonomy" id="742169"/>
    <lineage>
        <taxon>Bacteria</taxon>
        <taxon>Bacillati</taxon>
        <taxon>Bacillota</taxon>
        <taxon>Bacilli</taxon>
        <taxon>Bacillales</taxon>
        <taxon>Fictibacillaceae</taxon>
        <taxon>Fictibacillus</taxon>
    </lineage>
</organism>
<dbReference type="InterPro" id="IPR013815">
    <property type="entry name" value="ATP_grasp_subdomain_1"/>
</dbReference>
<dbReference type="InterPro" id="IPR040570">
    <property type="entry name" value="LAL_C2"/>
</dbReference>
<evidence type="ECO:0000259" key="5">
    <source>
        <dbReference type="PROSITE" id="PS50975"/>
    </source>
</evidence>
<evidence type="ECO:0000313" key="6">
    <source>
        <dbReference type="EMBL" id="MBN3554026.1"/>
    </source>
</evidence>
<dbReference type="Proteomes" id="UP001296923">
    <property type="component" value="Unassembled WGS sequence"/>
</dbReference>
<evidence type="ECO:0000313" key="7">
    <source>
        <dbReference type="Proteomes" id="UP001296923"/>
    </source>
</evidence>
<keyword evidence="3 4" id="KW-0067">ATP-binding</keyword>
<dbReference type="Pfam" id="PF18603">
    <property type="entry name" value="LAL_C2"/>
    <property type="match status" value="1"/>
</dbReference>
<dbReference type="RefSeq" id="WP_205725086.1">
    <property type="nucleotide sequence ID" value="NZ_JAFHKR010000038.1"/>
</dbReference>
<dbReference type="PROSITE" id="PS50975">
    <property type="entry name" value="ATP_GRASP"/>
    <property type="match status" value="1"/>
</dbReference>
<evidence type="ECO:0000256" key="2">
    <source>
        <dbReference type="ARBA" id="ARBA00022741"/>
    </source>
</evidence>
<feature type="domain" description="ATP-grasp" evidence="5">
    <location>
        <begin position="110"/>
        <end position="313"/>
    </location>
</feature>
<dbReference type="Pfam" id="PF13535">
    <property type="entry name" value="ATP-grasp_4"/>
    <property type="match status" value="1"/>
</dbReference>
<comment type="caution">
    <text evidence="6">The sequence shown here is derived from an EMBL/GenBank/DDBJ whole genome shotgun (WGS) entry which is preliminary data.</text>
</comment>
<dbReference type="Gene3D" id="3.30.1490.20">
    <property type="entry name" value="ATP-grasp fold, A domain"/>
    <property type="match status" value="1"/>
</dbReference>
<gene>
    <name evidence="6" type="ORF">JYA63_07115</name>
</gene>
<dbReference type="PANTHER" id="PTHR43585">
    <property type="entry name" value="FUMIPYRROLE BIOSYNTHESIS PROTEIN C"/>
    <property type="match status" value="1"/>
</dbReference>
<reference evidence="6 7" key="1">
    <citation type="submission" date="2021-01" db="EMBL/GenBank/DDBJ databases">
        <title>Genome Sequencing of Type Strains.</title>
        <authorList>
            <person name="Lemaire J.F."/>
            <person name="Inderbitzin P."/>
            <person name="Collins S.B."/>
            <person name="Wespe N."/>
            <person name="Knight-Connoni V."/>
        </authorList>
    </citation>
    <scope>NUCLEOTIDE SEQUENCE [LARGE SCALE GENOMIC DNA]</scope>
    <source>
        <strain evidence="6 7">DSM 23009</strain>
    </source>
</reference>